<keyword evidence="4 7" id="KW-0812">Transmembrane</keyword>
<feature type="domain" description="CstA N-terminal" evidence="8">
    <location>
        <begin position="322"/>
        <end position="442"/>
    </location>
</feature>
<dbReference type="RefSeq" id="WP_091914471.1">
    <property type="nucleotide sequence ID" value="NZ_FOIQ01000001.1"/>
</dbReference>
<dbReference type="AlphaFoldDB" id="A0A1I0MAD4"/>
<evidence type="ECO:0000256" key="4">
    <source>
        <dbReference type="ARBA" id="ARBA00022692"/>
    </source>
</evidence>
<feature type="transmembrane region" description="Helical" evidence="7">
    <location>
        <begin position="460"/>
        <end position="479"/>
    </location>
</feature>
<keyword evidence="3" id="KW-1003">Cell membrane</keyword>
<evidence type="ECO:0000256" key="6">
    <source>
        <dbReference type="ARBA" id="ARBA00023136"/>
    </source>
</evidence>
<evidence type="ECO:0000259" key="8">
    <source>
        <dbReference type="Pfam" id="PF02554"/>
    </source>
</evidence>
<organism evidence="9 10">
    <name type="scientific">Prevotella aff. ruminicola Tc2-24</name>
    <dbReference type="NCBI Taxonomy" id="81582"/>
    <lineage>
        <taxon>Bacteria</taxon>
        <taxon>Pseudomonadati</taxon>
        <taxon>Bacteroidota</taxon>
        <taxon>Bacteroidia</taxon>
        <taxon>Bacteroidales</taxon>
        <taxon>Prevotellaceae</taxon>
        <taxon>Prevotella</taxon>
    </lineage>
</organism>
<dbReference type="InterPro" id="IPR051605">
    <property type="entry name" value="CstA"/>
</dbReference>
<dbReference type="GO" id="GO:0009267">
    <property type="term" value="P:cellular response to starvation"/>
    <property type="evidence" value="ECO:0007669"/>
    <property type="project" value="InterPro"/>
</dbReference>
<feature type="domain" description="CstA N-terminal" evidence="8">
    <location>
        <begin position="152"/>
        <end position="291"/>
    </location>
</feature>
<feature type="transmembrane region" description="Helical" evidence="7">
    <location>
        <begin position="182"/>
        <end position="203"/>
    </location>
</feature>
<feature type="transmembrane region" description="Helical" evidence="7">
    <location>
        <begin position="401"/>
        <end position="422"/>
    </location>
</feature>
<reference evidence="9 10" key="1">
    <citation type="submission" date="2016-10" db="EMBL/GenBank/DDBJ databases">
        <authorList>
            <person name="de Groot N.N."/>
        </authorList>
    </citation>
    <scope>NUCLEOTIDE SEQUENCE [LARGE SCALE GENOMIC DNA]</scope>
    <source>
        <strain evidence="9 10">TC2-24</strain>
    </source>
</reference>
<feature type="transmembrane region" description="Helical" evidence="7">
    <location>
        <begin position="156"/>
        <end position="175"/>
    </location>
</feature>
<dbReference type="PANTHER" id="PTHR30252:SF4">
    <property type="entry name" value="CARBON STARVATION"/>
    <property type="match status" value="1"/>
</dbReference>
<dbReference type="GO" id="GO:0005886">
    <property type="term" value="C:plasma membrane"/>
    <property type="evidence" value="ECO:0007669"/>
    <property type="project" value="UniProtKB-SubCell"/>
</dbReference>
<keyword evidence="10" id="KW-1185">Reference proteome</keyword>
<feature type="transmembrane region" description="Helical" evidence="7">
    <location>
        <begin position="79"/>
        <end position="97"/>
    </location>
</feature>
<comment type="similarity">
    <text evidence="2">Belongs to the peptide transporter carbon starvation (CstA) (TC 2.A.114) family.</text>
</comment>
<evidence type="ECO:0000256" key="7">
    <source>
        <dbReference type="SAM" id="Phobius"/>
    </source>
</evidence>
<evidence type="ECO:0000256" key="2">
    <source>
        <dbReference type="ARBA" id="ARBA00007755"/>
    </source>
</evidence>
<gene>
    <name evidence="9" type="ORF">SAMN04487850_0499</name>
</gene>
<feature type="transmembrane region" description="Helical" evidence="7">
    <location>
        <begin position="429"/>
        <end position="448"/>
    </location>
</feature>
<evidence type="ECO:0000256" key="5">
    <source>
        <dbReference type="ARBA" id="ARBA00022989"/>
    </source>
</evidence>
<evidence type="ECO:0000256" key="3">
    <source>
        <dbReference type="ARBA" id="ARBA00022475"/>
    </source>
</evidence>
<feature type="transmembrane region" description="Helical" evidence="7">
    <location>
        <begin position="268"/>
        <end position="292"/>
    </location>
</feature>
<dbReference type="EMBL" id="FOIQ01000001">
    <property type="protein sequence ID" value="SEV85475.1"/>
    <property type="molecule type" value="Genomic_DNA"/>
</dbReference>
<evidence type="ECO:0000313" key="10">
    <source>
        <dbReference type="Proteomes" id="UP000199373"/>
    </source>
</evidence>
<comment type="subcellular location">
    <subcellularLocation>
        <location evidence="1">Cell membrane</location>
        <topology evidence="1">Multi-pass membrane protein</topology>
    </subcellularLocation>
</comment>
<accession>A0A1I0MAD4</accession>
<keyword evidence="6 7" id="KW-0472">Membrane</keyword>
<name>A0A1I0MAD4_9BACT</name>
<feature type="transmembrane region" description="Helical" evidence="7">
    <location>
        <begin position="324"/>
        <end position="343"/>
    </location>
</feature>
<evidence type="ECO:0000313" key="9">
    <source>
        <dbReference type="EMBL" id="SEV85475.1"/>
    </source>
</evidence>
<dbReference type="Proteomes" id="UP000199373">
    <property type="component" value="Unassembled WGS sequence"/>
</dbReference>
<evidence type="ECO:0000256" key="1">
    <source>
        <dbReference type="ARBA" id="ARBA00004651"/>
    </source>
</evidence>
<feature type="transmembrane region" description="Helical" evidence="7">
    <location>
        <begin position="371"/>
        <end position="389"/>
    </location>
</feature>
<dbReference type="PANTHER" id="PTHR30252">
    <property type="entry name" value="INNER MEMBRANE PEPTIDE TRANSPORTER"/>
    <property type="match status" value="1"/>
</dbReference>
<dbReference type="Pfam" id="PF02554">
    <property type="entry name" value="CstA"/>
    <property type="match status" value="3"/>
</dbReference>
<sequence length="485" mass="53649">MISFVLSLVALVLGYLLYGRFVERVFAPDGRVTPAVAKADGLDYIVLPNWKIFMIQFLNIAGTGPIFGAIMGAKFGPVAYLWIVFGCIFAGATHDYLSGMLSMRHGGAGLPELIGHYLGKTTKSVMLVFTVLLLVMVGTVFVYSPAEILHSIGGETMMWVIIIFAYYIIATMLPIDKIIGKVYPLFAFSLLFMAGALMVWLFLHWPTVPELWTNLYNMGAATEPDKWTDQIFPCLFITVACGAISGFHATQSPLMARCMASERMGRPIFYGAMITEGIVALIWATVSAWFFYGNPAPGYELIEAATNGFHTSAPAVVNLVCNDWLGVVGAVLAMLGVVAAPITSGDTAFRSGRLIVAEWLKMDQRPIPKRLYICVPMFACSIAMLVWQIENPDGFNTIWQYFGWSNQALSVFTLWTLTVYLVRQKKPFWITLIPALFMTTVCSTFLFVSKQAFHLPACVGYGLGLACLVVAVVWFTVWYKRTIKS</sequence>
<dbReference type="InterPro" id="IPR003706">
    <property type="entry name" value="CstA_N"/>
</dbReference>
<keyword evidence="5 7" id="KW-1133">Transmembrane helix</keyword>
<proteinExistence type="inferred from homology"/>
<feature type="domain" description="CstA N-terminal" evidence="8">
    <location>
        <begin position="4"/>
        <end position="142"/>
    </location>
</feature>
<protein>
    <submittedName>
        <fullName evidence="9">Carbon starvation protein CstA</fullName>
    </submittedName>
</protein>
<feature type="transmembrane region" description="Helical" evidence="7">
    <location>
        <begin position="230"/>
        <end position="247"/>
    </location>
</feature>
<feature type="transmembrane region" description="Helical" evidence="7">
    <location>
        <begin position="125"/>
        <end position="144"/>
    </location>
</feature>